<dbReference type="VEuPathDB" id="VectorBase:ADAR2_011493"/>
<feature type="signal peptide" evidence="16">
    <location>
        <begin position="1"/>
        <end position="19"/>
    </location>
</feature>
<dbReference type="EMBL" id="GGFL01014042">
    <property type="protein sequence ID" value="MBW78220.1"/>
    <property type="molecule type" value="Transcribed_RNA"/>
</dbReference>
<dbReference type="SUPFAM" id="SSF51445">
    <property type="entry name" value="(Trans)glycosidases"/>
    <property type="match status" value="1"/>
</dbReference>
<evidence type="ECO:0000256" key="7">
    <source>
        <dbReference type="ARBA" id="ARBA00022723"/>
    </source>
</evidence>
<dbReference type="SUPFAM" id="SSF51011">
    <property type="entry name" value="Glycosyl hydrolase domain"/>
    <property type="match status" value="1"/>
</dbReference>
<dbReference type="InterPro" id="IPR017853">
    <property type="entry name" value="GH"/>
</dbReference>
<keyword evidence="12" id="KW-0868">Chloride</keyword>
<evidence type="ECO:0000256" key="13">
    <source>
        <dbReference type="ARBA" id="ARBA00023277"/>
    </source>
</evidence>
<evidence type="ECO:0000256" key="1">
    <source>
        <dbReference type="ARBA" id="ARBA00000548"/>
    </source>
</evidence>
<proteinExistence type="inferred from homology"/>
<dbReference type="VEuPathDB" id="VectorBase:ADAC004095"/>
<evidence type="ECO:0000313" key="19">
    <source>
        <dbReference type="EMBL" id="MBW78220.1"/>
    </source>
</evidence>
<keyword evidence="7" id="KW-0479">Metal-binding</keyword>
<evidence type="ECO:0000256" key="4">
    <source>
        <dbReference type="ARBA" id="ARBA00008061"/>
    </source>
</evidence>
<feature type="domain" description="Alpha-amylase C-terminal" evidence="17">
    <location>
        <begin position="418"/>
        <end position="512"/>
    </location>
</feature>
<evidence type="ECO:0000256" key="12">
    <source>
        <dbReference type="ARBA" id="ARBA00023214"/>
    </source>
</evidence>
<evidence type="ECO:0000256" key="6">
    <source>
        <dbReference type="ARBA" id="ARBA00012595"/>
    </source>
</evidence>
<evidence type="ECO:0000256" key="11">
    <source>
        <dbReference type="ARBA" id="ARBA00023157"/>
    </source>
</evidence>
<dbReference type="InterPro" id="IPR006046">
    <property type="entry name" value="Alpha_amylase"/>
</dbReference>
<evidence type="ECO:0000259" key="18">
    <source>
        <dbReference type="SMART" id="SM00642"/>
    </source>
</evidence>
<evidence type="ECO:0000259" key="17">
    <source>
        <dbReference type="SMART" id="SM00632"/>
    </source>
</evidence>
<dbReference type="GO" id="GO:0046872">
    <property type="term" value="F:metal ion binding"/>
    <property type="evidence" value="ECO:0007669"/>
    <property type="project" value="UniProtKB-KW"/>
</dbReference>
<dbReference type="SMART" id="SM00632">
    <property type="entry name" value="Aamy_C"/>
    <property type="match status" value="1"/>
</dbReference>
<comment type="cofactor">
    <cofactor evidence="3">
        <name>chloride</name>
        <dbReference type="ChEBI" id="CHEBI:17996"/>
    </cofactor>
</comment>
<dbReference type="GO" id="GO:0004556">
    <property type="term" value="F:alpha-amylase activity"/>
    <property type="evidence" value="ECO:0007669"/>
    <property type="project" value="UniProtKB-UniRule"/>
</dbReference>
<evidence type="ECO:0000256" key="8">
    <source>
        <dbReference type="ARBA" id="ARBA00022729"/>
    </source>
</evidence>
<dbReference type="EC" id="3.2.1.1" evidence="6"/>
<dbReference type="SMART" id="SM00642">
    <property type="entry name" value="Aamy"/>
    <property type="match status" value="1"/>
</dbReference>
<keyword evidence="9" id="KW-0378">Hydrolase</keyword>
<comment type="similarity">
    <text evidence="4 15">Belongs to the glycosyl hydrolase 13 family.</text>
</comment>
<dbReference type="InterPro" id="IPR006047">
    <property type="entry name" value="GH13_cat_dom"/>
</dbReference>
<evidence type="ECO:0000256" key="16">
    <source>
        <dbReference type="SAM" id="SignalP"/>
    </source>
</evidence>
<evidence type="ECO:0000256" key="5">
    <source>
        <dbReference type="ARBA" id="ARBA00011245"/>
    </source>
</evidence>
<keyword evidence="13" id="KW-0119">Carbohydrate metabolism</keyword>
<feature type="chain" id="PRO_5014610846" description="alpha-amylase" evidence="16">
    <location>
        <begin position="20"/>
        <end position="514"/>
    </location>
</feature>
<keyword evidence="14" id="KW-0326">Glycosidase</keyword>
<evidence type="ECO:0000256" key="14">
    <source>
        <dbReference type="ARBA" id="ARBA00023295"/>
    </source>
</evidence>
<evidence type="ECO:0000256" key="2">
    <source>
        <dbReference type="ARBA" id="ARBA00001913"/>
    </source>
</evidence>
<dbReference type="Gene3D" id="3.20.20.80">
    <property type="entry name" value="Glycosidases"/>
    <property type="match status" value="1"/>
</dbReference>
<reference evidence="19" key="1">
    <citation type="submission" date="2018-01" db="EMBL/GenBank/DDBJ databases">
        <title>An insight into the sialome of Amazonian anophelines.</title>
        <authorList>
            <person name="Ribeiro J.M."/>
            <person name="Scarpassa V."/>
            <person name="Calvo E."/>
        </authorList>
    </citation>
    <scope>NUCLEOTIDE SEQUENCE</scope>
</reference>
<dbReference type="InterPro" id="IPR031319">
    <property type="entry name" value="A-amylase_C"/>
</dbReference>
<dbReference type="InterPro" id="IPR006048">
    <property type="entry name" value="A-amylase/branching_C"/>
</dbReference>
<dbReference type="PRINTS" id="PR00110">
    <property type="entry name" value="ALPHAAMYLASE"/>
</dbReference>
<comment type="catalytic activity">
    <reaction evidence="1">
        <text>Endohydrolysis of (1-&gt;4)-alpha-D-glucosidic linkages in polysaccharides containing three or more (1-&gt;4)-alpha-linked D-glucose units.</text>
        <dbReference type="EC" id="3.2.1.1"/>
    </reaction>
</comment>
<sequence length="514" mass="57184">MVQLLAAGLFALFGSVAFAQFDPHFKPGHQTIVQLFEWRYQHIEHECRSYLGPHGFGGVQLSPVNEVRDSRPPTWTNRYEPISYKLSGRSGSESALRSMITGCNEAGVRVYVEVVFNHMSRASVGDAATTTRGTAGSIVNPAARDYPDAPYIAADFNDPCTIVNANDPHELRNCWKEDRPDLNHGLARVRQRIVDYLNRLLALGVAGFFIDSALYMWPHDLRAIYDRLQNLSTTVSAGFASGARPFVCYDLSYHQPGVTPNISWKEYAELGVLTQDRFALDIGEVLLRRKPFHYFVHLGTRLGYMPRERALIYVNNPALLRQPDADGDLLVVSMRNARAYRIALAFMLAHRYGLARITSSYEFSNLTEGPPVDAQGQIAPVQYSADGGCLRPWICEHRWPAVAKMVQFRRATIGTGIASWVDNGQNQIGFCRDRSGFVAFNAEISLTLKAKLYTCLEAGTYCDLISDAALLEGDSGAECRGTQVVVDDDGQADIFIKTQLEEPFVALLATKKLN</sequence>
<dbReference type="GO" id="GO:0005975">
    <property type="term" value="P:carbohydrate metabolic process"/>
    <property type="evidence" value="ECO:0007669"/>
    <property type="project" value="InterPro"/>
</dbReference>
<evidence type="ECO:0000256" key="9">
    <source>
        <dbReference type="ARBA" id="ARBA00022801"/>
    </source>
</evidence>
<dbReference type="Pfam" id="PF02806">
    <property type="entry name" value="Alpha-amylase_C"/>
    <property type="match status" value="1"/>
</dbReference>
<evidence type="ECO:0000256" key="15">
    <source>
        <dbReference type="RuleBase" id="RU003615"/>
    </source>
</evidence>
<keyword evidence="8 16" id="KW-0732">Signal</keyword>
<dbReference type="InterPro" id="IPR013780">
    <property type="entry name" value="Glyco_hydro_b"/>
</dbReference>
<comment type="subunit">
    <text evidence="5">Monomer.</text>
</comment>
<name>A0A2M4DKY1_ANODA</name>
<dbReference type="CDD" id="cd11317">
    <property type="entry name" value="AmyAc_bac_euk_AmyA"/>
    <property type="match status" value="1"/>
</dbReference>
<dbReference type="Gene3D" id="2.60.40.1180">
    <property type="entry name" value="Golgi alpha-mannosidase II"/>
    <property type="match status" value="1"/>
</dbReference>
<keyword evidence="10" id="KW-0106">Calcium</keyword>
<feature type="domain" description="Glycosyl hydrolase family 13 catalytic" evidence="18">
    <location>
        <begin position="30"/>
        <end position="409"/>
    </location>
</feature>
<comment type="cofactor">
    <cofactor evidence="2">
        <name>Ca(2+)</name>
        <dbReference type="ChEBI" id="CHEBI:29108"/>
    </cofactor>
</comment>
<dbReference type="AlphaFoldDB" id="A0A2M4DKY1"/>
<dbReference type="PANTHER" id="PTHR43447">
    <property type="entry name" value="ALPHA-AMYLASE"/>
    <property type="match status" value="1"/>
</dbReference>
<evidence type="ECO:0000256" key="10">
    <source>
        <dbReference type="ARBA" id="ARBA00022837"/>
    </source>
</evidence>
<organism evidence="19">
    <name type="scientific">Anopheles darlingi</name>
    <name type="common">Mosquito</name>
    <dbReference type="NCBI Taxonomy" id="43151"/>
    <lineage>
        <taxon>Eukaryota</taxon>
        <taxon>Metazoa</taxon>
        <taxon>Ecdysozoa</taxon>
        <taxon>Arthropoda</taxon>
        <taxon>Hexapoda</taxon>
        <taxon>Insecta</taxon>
        <taxon>Pterygota</taxon>
        <taxon>Neoptera</taxon>
        <taxon>Endopterygota</taxon>
        <taxon>Diptera</taxon>
        <taxon>Nematocera</taxon>
        <taxon>Culicoidea</taxon>
        <taxon>Culicidae</taxon>
        <taxon>Anophelinae</taxon>
        <taxon>Anopheles</taxon>
    </lineage>
</organism>
<evidence type="ECO:0000256" key="3">
    <source>
        <dbReference type="ARBA" id="ARBA00001923"/>
    </source>
</evidence>
<protein>
    <recommendedName>
        <fullName evidence="6">alpha-amylase</fullName>
        <ecNumber evidence="6">3.2.1.1</ecNumber>
    </recommendedName>
</protein>
<accession>A0A2M4DKY1</accession>
<keyword evidence="11" id="KW-1015">Disulfide bond</keyword>